<dbReference type="SUPFAM" id="SSF48452">
    <property type="entry name" value="TPR-like"/>
    <property type="match status" value="1"/>
</dbReference>
<keyword evidence="9" id="KW-1185">Reference proteome</keyword>
<proteinExistence type="inferred from homology"/>
<feature type="domain" description="RagB/SusD" evidence="6">
    <location>
        <begin position="272"/>
        <end position="492"/>
    </location>
</feature>
<dbReference type="STRING" id="1073325.SAMN05444483_104130"/>
<evidence type="ECO:0000256" key="4">
    <source>
        <dbReference type="ARBA" id="ARBA00023136"/>
    </source>
</evidence>
<comment type="subcellular location">
    <subcellularLocation>
        <location evidence="1">Cell outer membrane</location>
    </subcellularLocation>
</comment>
<feature type="domain" description="SusD-like N-terminal" evidence="7">
    <location>
        <begin position="104"/>
        <end position="230"/>
    </location>
</feature>
<dbReference type="Pfam" id="PF07980">
    <property type="entry name" value="SusD_RagB"/>
    <property type="match status" value="1"/>
</dbReference>
<dbReference type="Proteomes" id="UP000183945">
    <property type="component" value="Unassembled WGS sequence"/>
</dbReference>
<evidence type="ECO:0000256" key="2">
    <source>
        <dbReference type="ARBA" id="ARBA00006275"/>
    </source>
</evidence>
<keyword evidence="3" id="KW-0732">Signal</keyword>
<dbReference type="Pfam" id="PF14322">
    <property type="entry name" value="SusD-like_3"/>
    <property type="match status" value="1"/>
</dbReference>
<dbReference type="CDD" id="cd08977">
    <property type="entry name" value="SusD"/>
    <property type="match status" value="1"/>
</dbReference>
<dbReference type="InterPro" id="IPR011990">
    <property type="entry name" value="TPR-like_helical_dom_sf"/>
</dbReference>
<gene>
    <name evidence="8" type="ORF">SAMN05444483_104130</name>
</gene>
<dbReference type="InterPro" id="IPR012944">
    <property type="entry name" value="SusD_RagB_dom"/>
</dbReference>
<comment type="similarity">
    <text evidence="2">Belongs to the SusD family.</text>
</comment>
<name>A0A1M5GEV1_SALEC</name>
<organism evidence="8 9">
    <name type="scientific">Salegentibacter echinorum</name>
    <dbReference type="NCBI Taxonomy" id="1073325"/>
    <lineage>
        <taxon>Bacteria</taxon>
        <taxon>Pseudomonadati</taxon>
        <taxon>Bacteroidota</taxon>
        <taxon>Flavobacteriia</taxon>
        <taxon>Flavobacteriales</taxon>
        <taxon>Flavobacteriaceae</taxon>
        <taxon>Salegentibacter</taxon>
    </lineage>
</organism>
<keyword evidence="5" id="KW-0998">Cell outer membrane</keyword>
<dbReference type="GO" id="GO:0009279">
    <property type="term" value="C:cell outer membrane"/>
    <property type="evidence" value="ECO:0007669"/>
    <property type="project" value="UniProtKB-SubCell"/>
</dbReference>
<evidence type="ECO:0000313" key="8">
    <source>
        <dbReference type="EMBL" id="SHG02253.1"/>
    </source>
</evidence>
<evidence type="ECO:0000256" key="1">
    <source>
        <dbReference type="ARBA" id="ARBA00004442"/>
    </source>
</evidence>
<evidence type="ECO:0000313" key="9">
    <source>
        <dbReference type="Proteomes" id="UP000183945"/>
    </source>
</evidence>
<dbReference type="OrthoDB" id="5694214at2"/>
<keyword evidence="4" id="KW-0472">Membrane</keyword>
<protein>
    <submittedName>
        <fullName evidence="8">Starch-binding associating with outer membrane</fullName>
    </submittedName>
</protein>
<sequence length="492" mass="55172">MKNFKINKTNLIKTMAAFVAVGMVSCSDDYLEVPTEGKPTVDSGYFQGDNIIKPLYSSYNHLLDYSQHSFSYIGVTSITTDDANKGSAPGDTGADKDKLENFTFDATDPSFEGLWGANYKGVAYANTGINIVTDPVNGAEEAEKDALVSEFRFFRAYHYWSLVRIFGGVPIVTEDTDPNDEKTLLTRRSKEEVYEFIVADLQNAAEGLPLTPPETGRVSSGTAKTLLAKVQMYRGNWQEVLELTNEVIASGQYALHPNYEELWRIQNENTVESIFEVQGSASENLAINNFSASQSVRGQWGWGFNTPSEDLDNAYRAQNDDIRREATIIYRGEVMYDNELYKNDENVSAIVSEDAPNPRYSEKMYSSPLNVNRAEQNMIVLRYADVLLMNAEANNELGNSGEALNKLNQVRSRVELPAVTTSGQAELRKIIWQERRLEFGMEFDRYFDVVRQGRGPEVFGPLGFQANKHEVFPIPQEQINLSGGLLEQNPGY</sequence>
<accession>A0A1M5GEV1</accession>
<dbReference type="EMBL" id="FQVT01000004">
    <property type="protein sequence ID" value="SHG02253.1"/>
    <property type="molecule type" value="Genomic_DNA"/>
</dbReference>
<evidence type="ECO:0000256" key="5">
    <source>
        <dbReference type="ARBA" id="ARBA00023237"/>
    </source>
</evidence>
<dbReference type="PROSITE" id="PS51257">
    <property type="entry name" value="PROKAR_LIPOPROTEIN"/>
    <property type="match status" value="1"/>
</dbReference>
<dbReference type="RefSeq" id="WP_072878637.1">
    <property type="nucleotide sequence ID" value="NZ_FQVT01000004.1"/>
</dbReference>
<dbReference type="Gene3D" id="1.25.40.390">
    <property type="match status" value="1"/>
</dbReference>
<evidence type="ECO:0000259" key="7">
    <source>
        <dbReference type="Pfam" id="PF14322"/>
    </source>
</evidence>
<evidence type="ECO:0000256" key="3">
    <source>
        <dbReference type="ARBA" id="ARBA00022729"/>
    </source>
</evidence>
<evidence type="ECO:0000259" key="6">
    <source>
        <dbReference type="Pfam" id="PF07980"/>
    </source>
</evidence>
<dbReference type="AlphaFoldDB" id="A0A1M5GEV1"/>
<reference evidence="9" key="1">
    <citation type="submission" date="2016-11" db="EMBL/GenBank/DDBJ databases">
        <authorList>
            <person name="Varghese N."/>
            <person name="Submissions S."/>
        </authorList>
    </citation>
    <scope>NUCLEOTIDE SEQUENCE [LARGE SCALE GENOMIC DNA]</scope>
    <source>
        <strain evidence="9">DSM 24579</strain>
    </source>
</reference>
<dbReference type="InterPro" id="IPR033985">
    <property type="entry name" value="SusD-like_N"/>
</dbReference>